<evidence type="ECO:0000256" key="3">
    <source>
        <dbReference type="ARBA" id="ARBA00023210"/>
    </source>
</evidence>
<evidence type="ECO:0000259" key="9">
    <source>
        <dbReference type="Pfam" id="PF05209"/>
    </source>
</evidence>
<gene>
    <name evidence="7" type="primary">minC</name>
    <name evidence="10" type="ordered locus">Dtox_1695</name>
</gene>
<dbReference type="AlphaFoldDB" id="C8VWX6"/>
<keyword evidence="3 7" id="KW-0717">Septation</keyword>
<organism evidence="10 11">
    <name type="scientific">Desulfofarcimen acetoxidans (strain ATCC 49208 / DSM 771 / KCTC 5769 / VKM B-1644 / 5575)</name>
    <name type="common">Desulfotomaculum acetoxidans</name>
    <dbReference type="NCBI Taxonomy" id="485916"/>
    <lineage>
        <taxon>Bacteria</taxon>
        <taxon>Bacillati</taxon>
        <taxon>Bacillota</taxon>
        <taxon>Clostridia</taxon>
        <taxon>Eubacteriales</taxon>
        <taxon>Peptococcaceae</taxon>
        <taxon>Desulfofarcimen</taxon>
    </lineage>
</organism>
<keyword evidence="4 7" id="KW-0131">Cell cycle</keyword>
<dbReference type="GO" id="GO:0000902">
    <property type="term" value="P:cell morphogenesis"/>
    <property type="evidence" value="ECO:0007669"/>
    <property type="project" value="InterPro"/>
</dbReference>
<protein>
    <recommendedName>
        <fullName evidence="7">Probable septum site-determining protein MinC</fullName>
    </recommendedName>
</protein>
<dbReference type="STRING" id="485916.Dtox_1695"/>
<dbReference type="PANTHER" id="PTHR34108">
    <property type="entry name" value="SEPTUM SITE-DETERMINING PROTEIN MINC"/>
    <property type="match status" value="1"/>
</dbReference>
<feature type="domain" description="Septum formation inhibitor MinC N-terminal" evidence="9">
    <location>
        <begin position="6"/>
        <end position="78"/>
    </location>
</feature>
<dbReference type="Proteomes" id="UP000002217">
    <property type="component" value="Chromosome"/>
</dbReference>
<comment type="function">
    <text evidence="5 7">Cell division inhibitor that blocks the formation of polar Z ring septums. Rapidly oscillates between the poles of the cell to destabilize FtsZ filaments that have formed before they mature into polar Z rings. Prevents FtsZ polymerization.</text>
</comment>
<feature type="domain" description="Septum formation inhibitor MinC C-terminal" evidence="8">
    <location>
        <begin position="117"/>
        <end position="214"/>
    </location>
</feature>
<evidence type="ECO:0000256" key="6">
    <source>
        <dbReference type="ARBA" id="ARBA00046874"/>
    </source>
</evidence>
<dbReference type="OrthoDB" id="9790810at2"/>
<dbReference type="EMBL" id="CP001720">
    <property type="protein sequence ID" value="ACV62552.1"/>
    <property type="molecule type" value="Genomic_DNA"/>
</dbReference>
<evidence type="ECO:0000256" key="5">
    <source>
        <dbReference type="ARBA" id="ARBA00025606"/>
    </source>
</evidence>
<comment type="similarity">
    <text evidence="1 7">Belongs to the MinC family.</text>
</comment>
<accession>C8VWX6</accession>
<dbReference type="GO" id="GO:0000917">
    <property type="term" value="P:division septum assembly"/>
    <property type="evidence" value="ECO:0007669"/>
    <property type="project" value="UniProtKB-KW"/>
</dbReference>
<dbReference type="Gene3D" id="3.30.160.540">
    <property type="match status" value="1"/>
</dbReference>
<evidence type="ECO:0000256" key="1">
    <source>
        <dbReference type="ARBA" id="ARBA00006291"/>
    </source>
</evidence>
<name>C8VWX6_DESAS</name>
<keyword evidence="2 7" id="KW-0132">Cell division</keyword>
<evidence type="ECO:0000256" key="7">
    <source>
        <dbReference type="HAMAP-Rule" id="MF_00267"/>
    </source>
</evidence>
<dbReference type="InterPro" id="IPR036145">
    <property type="entry name" value="MinC_C_sf"/>
</dbReference>
<dbReference type="InterPro" id="IPR016098">
    <property type="entry name" value="CAP/MinC_C"/>
</dbReference>
<proteinExistence type="inferred from homology"/>
<dbReference type="HOGENOM" id="CLU_048711_2_0_9"/>
<keyword evidence="11" id="KW-1185">Reference proteome</keyword>
<dbReference type="SUPFAM" id="SSF63848">
    <property type="entry name" value="Cell-division inhibitor MinC, C-terminal domain"/>
    <property type="match status" value="1"/>
</dbReference>
<dbReference type="PANTHER" id="PTHR34108:SF1">
    <property type="entry name" value="SEPTUM SITE-DETERMINING PROTEIN MINC"/>
    <property type="match status" value="1"/>
</dbReference>
<dbReference type="RefSeq" id="WP_015757263.1">
    <property type="nucleotide sequence ID" value="NC_013216.1"/>
</dbReference>
<dbReference type="NCBIfam" id="TIGR01222">
    <property type="entry name" value="minC"/>
    <property type="match status" value="1"/>
</dbReference>
<dbReference type="InterPro" id="IPR005526">
    <property type="entry name" value="Septum_form_inhib_MinC_C"/>
</dbReference>
<dbReference type="InterPro" id="IPR013033">
    <property type="entry name" value="MinC"/>
</dbReference>
<dbReference type="GO" id="GO:1901891">
    <property type="term" value="P:regulation of cell septum assembly"/>
    <property type="evidence" value="ECO:0007669"/>
    <property type="project" value="InterPro"/>
</dbReference>
<dbReference type="Pfam" id="PF05209">
    <property type="entry name" value="MinC_N"/>
    <property type="match status" value="1"/>
</dbReference>
<evidence type="ECO:0000259" key="8">
    <source>
        <dbReference type="Pfam" id="PF03775"/>
    </source>
</evidence>
<reference evidence="10 11" key="1">
    <citation type="journal article" date="2009" name="Stand. Genomic Sci.">
        <title>Complete genome sequence of Desulfotomaculum acetoxidans type strain (5575).</title>
        <authorList>
            <person name="Spring S."/>
            <person name="Lapidus A."/>
            <person name="Schroder M."/>
            <person name="Gleim D."/>
            <person name="Sims D."/>
            <person name="Meincke L."/>
            <person name="Glavina Del Rio T."/>
            <person name="Tice H."/>
            <person name="Copeland A."/>
            <person name="Cheng J.F."/>
            <person name="Lucas S."/>
            <person name="Chen F."/>
            <person name="Nolan M."/>
            <person name="Bruce D."/>
            <person name="Goodwin L."/>
            <person name="Pitluck S."/>
            <person name="Ivanova N."/>
            <person name="Mavromatis K."/>
            <person name="Mikhailova N."/>
            <person name="Pati A."/>
            <person name="Chen A."/>
            <person name="Palaniappan K."/>
            <person name="Land M."/>
            <person name="Hauser L."/>
            <person name="Chang Y.J."/>
            <person name="Jeffries C.D."/>
            <person name="Chain P."/>
            <person name="Saunders E."/>
            <person name="Brettin T."/>
            <person name="Detter J.C."/>
            <person name="Goker M."/>
            <person name="Bristow J."/>
            <person name="Eisen J.A."/>
            <person name="Markowitz V."/>
            <person name="Hugenholtz P."/>
            <person name="Kyrpides N.C."/>
            <person name="Klenk H.P."/>
            <person name="Han C."/>
        </authorList>
    </citation>
    <scope>NUCLEOTIDE SEQUENCE [LARGE SCALE GENOMIC DNA]</scope>
    <source>
        <strain evidence="11">ATCC 49208 / DSM 771 / VKM B-1644</strain>
    </source>
</reference>
<dbReference type="InterPro" id="IPR007874">
    <property type="entry name" value="MinC_N"/>
</dbReference>
<evidence type="ECO:0000313" key="10">
    <source>
        <dbReference type="EMBL" id="ACV62552.1"/>
    </source>
</evidence>
<dbReference type="GO" id="GO:0051302">
    <property type="term" value="P:regulation of cell division"/>
    <property type="evidence" value="ECO:0007669"/>
    <property type="project" value="InterPro"/>
</dbReference>
<evidence type="ECO:0000313" key="11">
    <source>
        <dbReference type="Proteomes" id="UP000002217"/>
    </source>
</evidence>
<evidence type="ECO:0000256" key="4">
    <source>
        <dbReference type="ARBA" id="ARBA00023306"/>
    </source>
</evidence>
<sequence length="225" mass="24798">MTKDPITIKGTKNGLLIIIDPFCEYDNIKLKLTEKLDSAKGFFKGAKFILDQSKKSLTITEQQRSELEDICQNFGLIPSLNLENIYDLPVEKIISSAKLAKHSKAEPVNPPGEPTLFVQKNLRSGQKISYPGHVVILGNVNRGAEVIAEGNIVILGSCLGNIHAGYPRNRNVKVIATFLSPSHLSIAEHSFKILSDRIPANPEIAFIKNGEIIILNFLSSHMQAQ</sequence>
<comment type="subunit">
    <text evidence="6 7">Interacts with MinD and FtsZ.</text>
</comment>
<evidence type="ECO:0000256" key="2">
    <source>
        <dbReference type="ARBA" id="ARBA00022618"/>
    </source>
</evidence>
<dbReference type="HAMAP" id="MF_00267">
    <property type="entry name" value="MinC"/>
    <property type="match status" value="1"/>
</dbReference>
<dbReference type="Gene3D" id="2.160.20.70">
    <property type="match status" value="1"/>
</dbReference>
<dbReference type="Pfam" id="PF03775">
    <property type="entry name" value="MinC_C"/>
    <property type="match status" value="1"/>
</dbReference>
<dbReference type="eggNOG" id="COG0850">
    <property type="taxonomic scope" value="Bacteria"/>
</dbReference>
<dbReference type="KEGG" id="dae:Dtox_1695"/>